<proteinExistence type="predicted"/>
<dbReference type="RefSeq" id="WP_120466172.1">
    <property type="nucleotide sequence ID" value="NZ_RAYQ01000001.1"/>
</dbReference>
<dbReference type="Pfam" id="PF04860">
    <property type="entry name" value="Phage_portal"/>
    <property type="match status" value="1"/>
</dbReference>
<dbReference type="OrthoDB" id="395750at2"/>
<dbReference type="InterPro" id="IPR006944">
    <property type="entry name" value="Phage/GTA_portal"/>
</dbReference>
<comment type="caution">
    <text evidence="1">The sequence shown here is derived from an EMBL/GenBank/DDBJ whole genome shotgun (WGS) entry which is preliminary data.</text>
</comment>
<name>A0A3A9ASF1_9FIRM</name>
<gene>
    <name evidence="1" type="ORF">D7V94_01795</name>
</gene>
<dbReference type="AlphaFoldDB" id="A0A3A9ASF1"/>
<dbReference type="NCBIfam" id="TIGR01537">
    <property type="entry name" value="portal_HK97"/>
    <property type="match status" value="1"/>
</dbReference>
<evidence type="ECO:0000313" key="1">
    <source>
        <dbReference type="EMBL" id="RKI94302.1"/>
    </source>
</evidence>
<organism evidence="1 2">
    <name type="scientific">Parablautia intestinalis</name>
    <dbReference type="NCBI Taxonomy" id="2320100"/>
    <lineage>
        <taxon>Bacteria</taxon>
        <taxon>Bacillati</taxon>
        <taxon>Bacillota</taxon>
        <taxon>Clostridia</taxon>
        <taxon>Lachnospirales</taxon>
        <taxon>Lachnospiraceae</taxon>
        <taxon>Parablautia</taxon>
    </lineage>
</organism>
<keyword evidence="2" id="KW-1185">Reference proteome</keyword>
<dbReference type="InterPro" id="IPR006427">
    <property type="entry name" value="Portal_HK97"/>
</dbReference>
<sequence>MGINEYFLKAFGKQSTISIKTQIEEEFTEVFFKELATACAINMIANTIGKCEIRTFVNGVPERREEYYLWNYEPNPNENSSDFMQHFISNLCYDNEALIIELDGHLYVADSFSRRKYSFYEDIFSNIVIGDLTLQKPYRSGEVIYMQLNNIDARQRLEGAYTSYGKTVAKAVRNMLRQGAQKGILNIDAQTSQQKDFTEKLKEIMDDRFKPFYEAGNAVLPLTNGYSYTDVTKQGTASTPADINERINYEFEIAGRTWRIPKALILGDVLEVEKITKNFLTFAIDPVTEKFGKEATRKRYGTKEFRKGNYIDVNTNCIQHIDIFEQATNSDKLLSSGLYCIDELRIKLGDTAINKDWSKKHYITKNYAEAGKMAHLGDTEGGGTE</sequence>
<evidence type="ECO:0000313" key="2">
    <source>
        <dbReference type="Proteomes" id="UP000280696"/>
    </source>
</evidence>
<reference evidence="1 2" key="1">
    <citation type="submission" date="2018-09" db="EMBL/GenBank/DDBJ databases">
        <title>Murine metabolic-syndrome-specific gut microbial biobank.</title>
        <authorList>
            <person name="Liu C."/>
        </authorList>
    </citation>
    <scope>NUCLEOTIDE SEQUENCE [LARGE SCALE GENOMIC DNA]</scope>
    <source>
        <strain evidence="1 2">0.1xD8-82</strain>
    </source>
</reference>
<dbReference type="Proteomes" id="UP000280696">
    <property type="component" value="Unassembled WGS sequence"/>
</dbReference>
<accession>A0A3A9ASF1</accession>
<dbReference type="EMBL" id="RAYQ01000001">
    <property type="protein sequence ID" value="RKI94302.1"/>
    <property type="molecule type" value="Genomic_DNA"/>
</dbReference>
<protein>
    <submittedName>
        <fullName evidence="1">Phage portal protein</fullName>
    </submittedName>
</protein>